<accession>A0AA40CLL6</accession>
<sequence length="194" mass="21587">MAILSRERAVQSSAEACENFINTYYKTLNEHKSVASYYVTNNQTYCNAGHPPADICINGLVLATPAEWDAMLAAQRQAPGSSTASSTTTHRPFPVTYEVESWDAHVINPDYRFAAPPALLVPDPSKSDHGAGIRIMTMLTVSGTVHFTNERDGESFKQHFNDVFILVPNWDILARHGKNAVKRYLIASHNYRAF</sequence>
<keyword evidence="2" id="KW-1185">Reference proteome</keyword>
<evidence type="ECO:0008006" key="3">
    <source>
        <dbReference type="Google" id="ProtNLM"/>
    </source>
</evidence>
<dbReference type="InterPro" id="IPR032710">
    <property type="entry name" value="NTF2-like_dom_sf"/>
</dbReference>
<evidence type="ECO:0000313" key="2">
    <source>
        <dbReference type="Proteomes" id="UP001174936"/>
    </source>
</evidence>
<reference evidence="1" key="1">
    <citation type="submission" date="2023-06" db="EMBL/GenBank/DDBJ databases">
        <title>Genome-scale phylogeny and comparative genomics of the fungal order Sordariales.</title>
        <authorList>
            <consortium name="Lawrence Berkeley National Laboratory"/>
            <person name="Hensen N."/>
            <person name="Bonometti L."/>
            <person name="Westerberg I."/>
            <person name="Brannstrom I.O."/>
            <person name="Guillou S."/>
            <person name="Cros-Aarteil S."/>
            <person name="Calhoun S."/>
            <person name="Haridas S."/>
            <person name="Kuo A."/>
            <person name="Mondo S."/>
            <person name="Pangilinan J."/>
            <person name="Riley R."/>
            <person name="Labutti K."/>
            <person name="Andreopoulos B."/>
            <person name="Lipzen A."/>
            <person name="Chen C."/>
            <person name="Yanf M."/>
            <person name="Daum C."/>
            <person name="Ng V."/>
            <person name="Clum A."/>
            <person name="Steindorff A."/>
            <person name="Ohm R."/>
            <person name="Martin F."/>
            <person name="Silar P."/>
            <person name="Natvig D."/>
            <person name="Lalanne C."/>
            <person name="Gautier V."/>
            <person name="Ament-Velasquez S.L."/>
            <person name="Kruys A."/>
            <person name="Hutchinson M.I."/>
            <person name="Powell A.J."/>
            <person name="Barry K."/>
            <person name="Miller A.N."/>
            <person name="Grigoriev I.V."/>
            <person name="Debuchy R."/>
            <person name="Gladieux P."/>
            <person name="Thoren M.H."/>
            <person name="Johannesson H."/>
        </authorList>
    </citation>
    <scope>NUCLEOTIDE SEQUENCE</scope>
    <source>
        <strain evidence="1">SMH2532-1</strain>
    </source>
</reference>
<dbReference type="Gene3D" id="3.10.450.50">
    <property type="match status" value="1"/>
</dbReference>
<organism evidence="1 2">
    <name type="scientific">Cercophora newfieldiana</name>
    <dbReference type="NCBI Taxonomy" id="92897"/>
    <lineage>
        <taxon>Eukaryota</taxon>
        <taxon>Fungi</taxon>
        <taxon>Dikarya</taxon>
        <taxon>Ascomycota</taxon>
        <taxon>Pezizomycotina</taxon>
        <taxon>Sordariomycetes</taxon>
        <taxon>Sordariomycetidae</taxon>
        <taxon>Sordariales</taxon>
        <taxon>Lasiosphaeriaceae</taxon>
        <taxon>Cercophora</taxon>
    </lineage>
</organism>
<dbReference type="Proteomes" id="UP001174936">
    <property type="component" value="Unassembled WGS sequence"/>
</dbReference>
<comment type="caution">
    <text evidence="1">The sequence shown here is derived from an EMBL/GenBank/DDBJ whole genome shotgun (WGS) entry which is preliminary data.</text>
</comment>
<name>A0AA40CLL6_9PEZI</name>
<gene>
    <name evidence="1" type="ORF">B0T16DRAFT_429808</name>
</gene>
<dbReference type="AlphaFoldDB" id="A0AA40CLL6"/>
<dbReference type="EMBL" id="JAULSV010000005">
    <property type="protein sequence ID" value="KAK0643025.1"/>
    <property type="molecule type" value="Genomic_DNA"/>
</dbReference>
<proteinExistence type="predicted"/>
<evidence type="ECO:0000313" key="1">
    <source>
        <dbReference type="EMBL" id="KAK0643025.1"/>
    </source>
</evidence>
<dbReference type="SUPFAM" id="SSF54427">
    <property type="entry name" value="NTF2-like"/>
    <property type="match status" value="1"/>
</dbReference>
<protein>
    <recommendedName>
        <fullName evidence="3">NTF2 domain-containing protein</fullName>
    </recommendedName>
</protein>